<accession>A0A0H1B8A3</accession>
<dbReference type="EMBL" id="LDEV01003616">
    <property type="protein sequence ID" value="KLJ05476.1"/>
    <property type="molecule type" value="Genomic_DNA"/>
</dbReference>
<dbReference type="AlphaFoldDB" id="A0A0H1B8A3"/>
<gene>
    <name evidence="1" type="ORF">EMPG_11055</name>
</gene>
<protein>
    <submittedName>
        <fullName evidence="1">Uncharacterized protein</fullName>
    </submittedName>
</protein>
<reference evidence="2" key="1">
    <citation type="journal article" date="2015" name="PLoS Genet.">
        <title>The dynamic genome and transcriptome of the human fungal pathogen Blastomyces and close relative Emmonsia.</title>
        <authorList>
            <person name="Munoz J.F."/>
            <person name="Gauthier G.M."/>
            <person name="Desjardins C.A."/>
            <person name="Gallo J.E."/>
            <person name="Holder J."/>
            <person name="Sullivan T.D."/>
            <person name="Marty A.J."/>
            <person name="Carmen J.C."/>
            <person name="Chen Z."/>
            <person name="Ding L."/>
            <person name="Gujja S."/>
            <person name="Magrini V."/>
            <person name="Misas E."/>
            <person name="Mitreva M."/>
            <person name="Priest M."/>
            <person name="Saif S."/>
            <person name="Whiston E.A."/>
            <person name="Young S."/>
            <person name="Zeng Q."/>
            <person name="Goldman W.E."/>
            <person name="Mardis E.R."/>
            <person name="Taylor J.W."/>
            <person name="McEwen J.G."/>
            <person name="Clay O.K."/>
            <person name="Klein B.S."/>
            <person name="Cuomo C.A."/>
        </authorList>
    </citation>
    <scope>NUCLEOTIDE SEQUENCE [LARGE SCALE GENOMIC DNA]</scope>
    <source>
        <strain evidence="2">UAMH 139</strain>
    </source>
</reference>
<comment type="caution">
    <text evidence="1">The sequence shown here is derived from an EMBL/GenBank/DDBJ whole genome shotgun (WGS) entry which is preliminary data.</text>
</comment>
<proteinExistence type="predicted"/>
<organism evidence="1 2">
    <name type="scientific">Blastomyces silverae</name>
    <dbReference type="NCBI Taxonomy" id="2060906"/>
    <lineage>
        <taxon>Eukaryota</taxon>
        <taxon>Fungi</taxon>
        <taxon>Dikarya</taxon>
        <taxon>Ascomycota</taxon>
        <taxon>Pezizomycotina</taxon>
        <taxon>Eurotiomycetes</taxon>
        <taxon>Eurotiomycetidae</taxon>
        <taxon>Onygenales</taxon>
        <taxon>Ajellomycetaceae</taxon>
        <taxon>Blastomyces</taxon>
    </lineage>
</organism>
<evidence type="ECO:0000313" key="1">
    <source>
        <dbReference type="EMBL" id="KLJ05476.1"/>
    </source>
</evidence>
<evidence type="ECO:0000313" key="2">
    <source>
        <dbReference type="Proteomes" id="UP000053573"/>
    </source>
</evidence>
<sequence length="214" mass="24362">MKKIHSYLNSLKDKKNSQTSASAVNSAQINTVTADNNISDLIYKKNSQTSASAVNSAQINTVTADNNISDLILRIKKFKKKKKKKKKKNKNNSESKIQLAITDDFKIFQMINLTEIINISLIFVSYNSFINYRLIDSFNEHLYISKDVIFQKNFHLTDLSASFIQDLKTQLTAVYQTATVISSVISDLNFSIDNLFVEENIQLNYSLFLVLINN</sequence>
<name>A0A0H1B8A3_9EURO</name>
<dbReference type="STRING" id="2060906.A0A0H1B8A3"/>
<dbReference type="Proteomes" id="UP000053573">
    <property type="component" value="Unassembled WGS sequence"/>
</dbReference>
<keyword evidence="2" id="KW-1185">Reference proteome</keyword>